<dbReference type="InterPro" id="IPR019965">
    <property type="entry name" value="PPOX_F420-dep_Rv2061_put"/>
</dbReference>
<evidence type="ECO:0000313" key="2">
    <source>
        <dbReference type="Proteomes" id="UP000637578"/>
    </source>
</evidence>
<comment type="caution">
    <text evidence="1">The sequence shown here is derived from an EMBL/GenBank/DDBJ whole genome shotgun (WGS) entry which is preliminary data.</text>
</comment>
<protein>
    <recommendedName>
        <fullName evidence="3">PPOX class F420-dependent oxidoreductase</fullName>
    </recommendedName>
</protein>
<dbReference type="NCBIfam" id="TIGR03666">
    <property type="entry name" value="Rv2061_F420"/>
    <property type="match status" value="1"/>
</dbReference>
<dbReference type="SUPFAM" id="SSF50475">
    <property type="entry name" value="FMN-binding split barrel"/>
    <property type="match status" value="1"/>
</dbReference>
<dbReference type="AlphaFoldDB" id="A0A8J3C7F6"/>
<name>A0A8J3C7F6_9PSEU</name>
<sequence>MTEQQVPPVLQRFVTEKVVLLRTRKRDGSWVDTPMNIVVRGDRAFFRTPAKASKNKRLRNFPEVRFQPCTWTGKPTGGASVQATARLLSGEESAAAGELIRRKYPLLHGVIVPLTHKLMRTQTLHYELTDVRELH</sequence>
<dbReference type="RefSeq" id="WP_189056293.1">
    <property type="nucleotide sequence ID" value="NZ_BMMK01000007.1"/>
</dbReference>
<evidence type="ECO:0008006" key="3">
    <source>
        <dbReference type="Google" id="ProtNLM"/>
    </source>
</evidence>
<keyword evidence="2" id="KW-1185">Reference proteome</keyword>
<dbReference type="Proteomes" id="UP000637578">
    <property type="component" value="Unassembled WGS sequence"/>
</dbReference>
<dbReference type="Gene3D" id="2.30.110.10">
    <property type="entry name" value="Electron Transport, Fmn-binding Protein, Chain A"/>
    <property type="match status" value="1"/>
</dbReference>
<reference evidence="1" key="2">
    <citation type="submission" date="2020-09" db="EMBL/GenBank/DDBJ databases">
        <authorList>
            <person name="Sun Q."/>
            <person name="Zhou Y."/>
        </authorList>
    </citation>
    <scope>NUCLEOTIDE SEQUENCE</scope>
    <source>
        <strain evidence="1">CGMCC 4.5737</strain>
    </source>
</reference>
<dbReference type="InterPro" id="IPR012349">
    <property type="entry name" value="Split_barrel_FMN-bd"/>
</dbReference>
<reference evidence="1" key="1">
    <citation type="journal article" date="2014" name="Int. J. Syst. Evol. Microbiol.">
        <title>Complete genome sequence of Corynebacterium casei LMG S-19264T (=DSM 44701T), isolated from a smear-ripened cheese.</title>
        <authorList>
            <consortium name="US DOE Joint Genome Institute (JGI-PGF)"/>
            <person name="Walter F."/>
            <person name="Albersmeier A."/>
            <person name="Kalinowski J."/>
            <person name="Ruckert C."/>
        </authorList>
    </citation>
    <scope>NUCLEOTIDE SEQUENCE</scope>
    <source>
        <strain evidence="1">CGMCC 4.5737</strain>
    </source>
</reference>
<organism evidence="1 2">
    <name type="scientific">Longimycelium tulufanense</name>
    <dbReference type="NCBI Taxonomy" id="907463"/>
    <lineage>
        <taxon>Bacteria</taxon>
        <taxon>Bacillati</taxon>
        <taxon>Actinomycetota</taxon>
        <taxon>Actinomycetes</taxon>
        <taxon>Pseudonocardiales</taxon>
        <taxon>Pseudonocardiaceae</taxon>
        <taxon>Longimycelium</taxon>
    </lineage>
</organism>
<dbReference type="EMBL" id="BMMK01000007">
    <property type="protein sequence ID" value="GGM49350.1"/>
    <property type="molecule type" value="Genomic_DNA"/>
</dbReference>
<gene>
    <name evidence="1" type="ORF">GCM10012275_20290</name>
</gene>
<accession>A0A8J3C7F6</accession>
<evidence type="ECO:0000313" key="1">
    <source>
        <dbReference type="EMBL" id="GGM49350.1"/>
    </source>
</evidence>
<proteinExistence type="predicted"/>